<evidence type="ECO:0000313" key="1">
    <source>
        <dbReference type="EMBL" id="KAF3069901.1"/>
    </source>
</evidence>
<dbReference type="AlphaFoldDB" id="A0A9P4XE18"/>
<evidence type="ECO:0000313" key="2">
    <source>
        <dbReference type="Proteomes" id="UP000801864"/>
    </source>
</evidence>
<organism evidence="1 2">
    <name type="scientific">Trichoderma lentiforme</name>
    <dbReference type="NCBI Taxonomy" id="1567552"/>
    <lineage>
        <taxon>Eukaryota</taxon>
        <taxon>Fungi</taxon>
        <taxon>Dikarya</taxon>
        <taxon>Ascomycota</taxon>
        <taxon>Pezizomycotina</taxon>
        <taxon>Sordariomycetes</taxon>
        <taxon>Hypocreomycetidae</taxon>
        <taxon>Hypocreales</taxon>
        <taxon>Hypocreaceae</taxon>
        <taxon>Trichoderma</taxon>
    </lineage>
</organism>
<reference evidence="1 2" key="1">
    <citation type="submission" date="2018-06" db="EMBL/GenBank/DDBJ databases">
        <title>Genome analysis of cellulolytic fungus Trichoderma lentiforme CFAM-422.</title>
        <authorList>
            <person name="Steindorff A.S."/>
            <person name="Formighieri E.F."/>
            <person name="Midorikawa G.E.O."/>
            <person name="Tamietti M.S."/>
            <person name="Ramos E.Z."/>
            <person name="Silva A.S."/>
            <person name="Bon E.P.S."/>
            <person name="Mendes T.D."/>
            <person name="Damaso M.C.T."/>
            <person name="Favaro L.C.L."/>
        </authorList>
    </citation>
    <scope>NUCLEOTIDE SEQUENCE [LARGE SCALE GENOMIC DNA]</scope>
    <source>
        <strain evidence="1 2">CFAM-422</strain>
    </source>
</reference>
<protein>
    <submittedName>
        <fullName evidence="1">Uncharacterized protein</fullName>
    </submittedName>
</protein>
<accession>A0A9P4XE18</accession>
<keyword evidence="2" id="KW-1185">Reference proteome</keyword>
<gene>
    <name evidence="1" type="ORF">CFAM422_006810</name>
</gene>
<comment type="caution">
    <text evidence="1">The sequence shown here is derived from an EMBL/GenBank/DDBJ whole genome shotgun (WGS) entry which is preliminary data.</text>
</comment>
<dbReference type="Proteomes" id="UP000801864">
    <property type="component" value="Unassembled WGS sequence"/>
</dbReference>
<sequence length="108" mass="11717">MSSSDCTISSIFKGDGSQYLKEANAPIYNILAIPGLGHVHGSGGFWSFKSGSEEVSWLIDLLPTHAICAHVMTFTYPCKRLLEDVSPEDIKSMAIALLDQLEGVLDMV</sequence>
<dbReference type="EMBL" id="QLNT01000011">
    <property type="protein sequence ID" value="KAF3069901.1"/>
    <property type="molecule type" value="Genomic_DNA"/>
</dbReference>
<name>A0A9P4XE18_9HYPO</name>
<proteinExistence type="predicted"/>